<evidence type="ECO:0000313" key="1">
    <source>
        <dbReference type="EMBL" id="RAQ95552.1"/>
    </source>
</evidence>
<name>A0A328VHH7_9CHLR</name>
<sequence length="71" mass="7959">MEFSFPRCRKCSEGDLVPLSDFGSQGASIEYKAWVCTNPSCLYNIKIRNGDIIINEPISDGSLHQYRGSRS</sequence>
<dbReference type="Proteomes" id="UP000248706">
    <property type="component" value="Unassembled WGS sequence"/>
</dbReference>
<comment type="caution">
    <text evidence="1">The sequence shown here is derived from an EMBL/GenBank/DDBJ whole genome shotgun (WGS) entry which is preliminary data.</text>
</comment>
<proteinExistence type="predicted"/>
<dbReference type="RefSeq" id="WP_052888209.1">
    <property type="nucleotide sequence ID" value="NZ_MCIF01000002.1"/>
</dbReference>
<protein>
    <submittedName>
        <fullName evidence="1">Uncharacterized protein</fullName>
    </submittedName>
</protein>
<organism evidence="1 2">
    <name type="scientific">Thermogemmatispora tikiterensis</name>
    <dbReference type="NCBI Taxonomy" id="1825093"/>
    <lineage>
        <taxon>Bacteria</taxon>
        <taxon>Bacillati</taxon>
        <taxon>Chloroflexota</taxon>
        <taxon>Ktedonobacteria</taxon>
        <taxon>Thermogemmatisporales</taxon>
        <taxon>Thermogemmatisporaceae</taxon>
        <taxon>Thermogemmatispora</taxon>
    </lineage>
</organism>
<dbReference type="OrthoDB" id="163417at2"/>
<reference evidence="1 2" key="1">
    <citation type="submission" date="2016-08" db="EMBL/GenBank/DDBJ databases">
        <title>Analysis of Carbohydrate Active Enzymes in Thermogemmatispora T81 Reveals Carbohydrate Degradation Ability.</title>
        <authorList>
            <person name="Tomazini A."/>
            <person name="Lal S."/>
            <person name="Stott M."/>
            <person name="Henrissat B."/>
            <person name="Polikarpov I."/>
            <person name="Sparling R."/>
            <person name="Levin D.B."/>
        </authorList>
    </citation>
    <scope>NUCLEOTIDE SEQUENCE [LARGE SCALE GENOMIC DNA]</scope>
    <source>
        <strain evidence="1 2">T81</strain>
    </source>
</reference>
<accession>A0A328VHH7</accession>
<keyword evidence="2" id="KW-1185">Reference proteome</keyword>
<gene>
    <name evidence="1" type="ORF">A4R35_08395</name>
</gene>
<dbReference type="EMBL" id="MCIF01000002">
    <property type="protein sequence ID" value="RAQ95552.1"/>
    <property type="molecule type" value="Genomic_DNA"/>
</dbReference>
<dbReference type="AlphaFoldDB" id="A0A328VHH7"/>
<evidence type="ECO:0000313" key="2">
    <source>
        <dbReference type="Proteomes" id="UP000248706"/>
    </source>
</evidence>